<gene>
    <name evidence="1" type="ORF">VCR4J5_1510128</name>
</gene>
<evidence type="ECO:0000313" key="2">
    <source>
        <dbReference type="Proteomes" id="UP000049077"/>
    </source>
</evidence>
<accession>A0ABM9QPP4</accession>
<protein>
    <submittedName>
        <fullName evidence="1">Uncharacterized protein</fullName>
    </submittedName>
</protein>
<organism evidence="1 2">
    <name type="scientific">Vibrio crassostreae</name>
    <dbReference type="NCBI Taxonomy" id="246167"/>
    <lineage>
        <taxon>Bacteria</taxon>
        <taxon>Pseudomonadati</taxon>
        <taxon>Pseudomonadota</taxon>
        <taxon>Gammaproteobacteria</taxon>
        <taxon>Vibrionales</taxon>
        <taxon>Vibrionaceae</taxon>
        <taxon>Vibrio</taxon>
    </lineage>
</organism>
<sequence length="45" mass="5258">MAPILEPFFFLRKFNQCLNVIVVIISNNNAVGFKYKVKIIVCLYH</sequence>
<comment type="caution">
    <text evidence="1">The sequence shown here is derived from an EMBL/GenBank/DDBJ whole genome shotgun (WGS) entry which is preliminary data.</text>
</comment>
<dbReference type="Proteomes" id="UP000049077">
    <property type="component" value="Unassembled WGS sequence"/>
</dbReference>
<dbReference type="EMBL" id="CCJX01000059">
    <property type="protein sequence ID" value="CDT11968.1"/>
    <property type="molecule type" value="Genomic_DNA"/>
</dbReference>
<proteinExistence type="predicted"/>
<evidence type="ECO:0000313" key="1">
    <source>
        <dbReference type="EMBL" id="CDT11968.1"/>
    </source>
</evidence>
<keyword evidence="2" id="KW-1185">Reference proteome</keyword>
<name>A0ABM9QPP4_9VIBR</name>
<reference evidence="1 2" key="1">
    <citation type="submission" date="2014-06" db="EMBL/GenBank/DDBJ databases">
        <authorList>
            <person name="Le Roux F."/>
        </authorList>
    </citation>
    <scope>NUCLEOTIDE SEQUENCE [LARGE SCALE GENOMIC DNA]</scope>
    <source>
        <strain evidence="1 2">J5-4</strain>
    </source>
</reference>